<dbReference type="Gene3D" id="3.30.428.10">
    <property type="entry name" value="HIT-like"/>
    <property type="match status" value="1"/>
</dbReference>
<evidence type="ECO:0000313" key="3">
    <source>
        <dbReference type="EMBL" id="MBB6033812.1"/>
    </source>
</evidence>
<evidence type="ECO:0000259" key="2">
    <source>
        <dbReference type="PROSITE" id="PS51084"/>
    </source>
</evidence>
<dbReference type="RefSeq" id="WP_184786671.1">
    <property type="nucleotide sequence ID" value="NZ_BONT01000013.1"/>
</dbReference>
<feature type="short sequence motif" description="Histidine triad motif" evidence="1">
    <location>
        <begin position="110"/>
        <end position="114"/>
    </location>
</feature>
<dbReference type="InterPro" id="IPR011146">
    <property type="entry name" value="HIT-like"/>
</dbReference>
<reference evidence="3 4" key="1">
    <citation type="submission" date="2020-08" db="EMBL/GenBank/DDBJ databases">
        <title>Genomic Encyclopedia of Type Strains, Phase IV (KMG-IV): sequencing the most valuable type-strain genomes for metagenomic binning, comparative biology and taxonomic classification.</title>
        <authorList>
            <person name="Goeker M."/>
        </authorList>
    </citation>
    <scope>NUCLEOTIDE SEQUENCE [LARGE SCALE GENOMIC DNA]</scope>
    <source>
        <strain evidence="3 4">YIM 65646</strain>
    </source>
</reference>
<evidence type="ECO:0000313" key="4">
    <source>
        <dbReference type="Proteomes" id="UP000548476"/>
    </source>
</evidence>
<accession>A0A841FJS3</accession>
<keyword evidence="4" id="KW-1185">Reference proteome</keyword>
<dbReference type="SUPFAM" id="SSF54197">
    <property type="entry name" value="HIT-like"/>
    <property type="match status" value="1"/>
</dbReference>
<dbReference type="PANTHER" id="PTHR42997">
    <property type="entry name" value="HIT FAMILY HYDROLASE"/>
    <property type="match status" value="1"/>
</dbReference>
<dbReference type="PROSITE" id="PS51084">
    <property type="entry name" value="HIT_2"/>
    <property type="match status" value="1"/>
</dbReference>
<dbReference type="InterPro" id="IPR036265">
    <property type="entry name" value="HIT-like_sf"/>
</dbReference>
<name>A0A841FJS3_9ACTN</name>
<dbReference type="InterPro" id="IPR052908">
    <property type="entry name" value="AP-4-A_phosphorylase"/>
</dbReference>
<dbReference type="GO" id="GO:0016787">
    <property type="term" value="F:hydrolase activity"/>
    <property type="evidence" value="ECO:0007669"/>
    <property type="project" value="UniProtKB-KW"/>
</dbReference>
<protein>
    <submittedName>
        <fullName evidence="3">Diadenosine tetraphosphate (Ap4A) HIT family hydrolase</fullName>
    </submittedName>
</protein>
<proteinExistence type="predicted"/>
<dbReference type="Proteomes" id="UP000548476">
    <property type="component" value="Unassembled WGS sequence"/>
</dbReference>
<keyword evidence="3" id="KW-0378">Hydrolase</keyword>
<feature type="domain" description="HIT" evidence="2">
    <location>
        <begin position="21"/>
        <end position="125"/>
    </location>
</feature>
<dbReference type="Pfam" id="PF01230">
    <property type="entry name" value="HIT"/>
    <property type="match status" value="1"/>
</dbReference>
<dbReference type="PANTHER" id="PTHR42997:SF1">
    <property type="entry name" value="AP-4-A PHOSPHORYLASE"/>
    <property type="match status" value="1"/>
</dbReference>
<dbReference type="EMBL" id="JACHGT010000003">
    <property type="protein sequence ID" value="MBB6033812.1"/>
    <property type="molecule type" value="Genomic_DNA"/>
</dbReference>
<organism evidence="3 4">
    <name type="scientific">Phytomonospora endophytica</name>
    <dbReference type="NCBI Taxonomy" id="714109"/>
    <lineage>
        <taxon>Bacteria</taxon>
        <taxon>Bacillati</taxon>
        <taxon>Actinomycetota</taxon>
        <taxon>Actinomycetes</taxon>
        <taxon>Micromonosporales</taxon>
        <taxon>Micromonosporaceae</taxon>
        <taxon>Phytomonospora</taxon>
    </lineage>
</organism>
<comment type="caution">
    <text evidence="3">The sequence shown here is derived from an EMBL/GenBank/DDBJ whole genome shotgun (WGS) entry which is preliminary data.</text>
</comment>
<sequence length="161" mass="17076">MSAVTGWDEVSAAAGVAGACFVCELVAGNPDFAHHVAYRDAATIVFLNRFPWCEGHVLVAPVAHREHVVGDFSMEEFASLQRVLYAAGRALGEYVEADGLRVSVTGASGHVHWHVKPGTGDGPEEPVVVDEAALAALAHKMRARIRWLLAAGGASVPVVRR</sequence>
<gene>
    <name evidence="3" type="ORF">HNR73_001662</name>
</gene>
<evidence type="ECO:0000256" key="1">
    <source>
        <dbReference type="PROSITE-ProRule" id="PRU00464"/>
    </source>
</evidence>
<dbReference type="AlphaFoldDB" id="A0A841FJS3"/>